<dbReference type="Pfam" id="PF13439">
    <property type="entry name" value="Glyco_transf_4"/>
    <property type="match status" value="1"/>
</dbReference>
<sequence>MRITFLLHNAFAIGGTTRSTFNLAAALSERHHVHVVSVFKDRTRPRLELPPAITLTALVDRRSSSPDSADPRIHQAGSYFPRGDSRRRQYHQLAEERLLAWFATCSTDVIISTRAGLNVMLARFGPTSAVRIGQEHLVHDSLRHCLRRAMQRWYPALDAVVAMTQADAAAYRSGLHLQQPSIRALPNSIPAPHRAGTARTSKIVMAAGRLTRVKRYDMLIEAFTRVSPQRPDWQLRIYGSGPSRIFLQAEIDRRNMAEHIQLMGPATPLAPKWDEASIAAVTSAQESFGMTLVEAMGHGLPVVSTDCPHGPREIIRHGIDGRLVPRDDIAALSRALAQLMDDQPMRETMGQAARARAQACFTPKQVAGRYEELLTDLQRHFPADTQTGRRDLLSPLYVGRATLGITARGAYRRLRRYLHAAHALTQNTHTSVRDPHAR</sequence>
<name>A0ABU7FJ82_9ACTN</name>
<keyword evidence="3 6" id="KW-0808">Transferase</keyword>
<evidence type="ECO:0000256" key="3">
    <source>
        <dbReference type="ARBA" id="ARBA00022679"/>
    </source>
</evidence>
<dbReference type="RefSeq" id="WP_329508445.1">
    <property type="nucleotide sequence ID" value="NZ_BAAAYZ010000167.1"/>
</dbReference>
<evidence type="ECO:0000259" key="5">
    <source>
        <dbReference type="Pfam" id="PF13439"/>
    </source>
</evidence>
<evidence type="ECO:0000256" key="2">
    <source>
        <dbReference type="ARBA" id="ARBA00022676"/>
    </source>
</evidence>
<dbReference type="EMBL" id="JAYWVC010000059">
    <property type="protein sequence ID" value="MED7823990.1"/>
    <property type="molecule type" value="Genomic_DNA"/>
</dbReference>
<dbReference type="PANTHER" id="PTHR12526">
    <property type="entry name" value="GLYCOSYLTRANSFERASE"/>
    <property type="match status" value="1"/>
</dbReference>
<organism evidence="6 7">
    <name type="scientific">Streptomyces chiangmaiensis</name>
    <dbReference type="NCBI Taxonomy" id="766497"/>
    <lineage>
        <taxon>Bacteria</taxon>
        <taxon>Bacillati</taxon>
        <taxon>Actinomycetota</taxon>
        <taxon>Actinomycetes</taxon>
        <taxon>Kitasatosporales</taxon>
        <taxon>Streptomycetaceae</taxon>
        <taxon>Streptomyces</taxon>
    </lineage>
</organism>
<accession>A0ABU7FJ82</accession>
<evidence type="ECO:0000313" key="6">
    <source>
        <dbReference type="EMBL" id="MED7823990.1"/>
    </source>
</evidence>
<feature type="domain" description="Glycosyl transferase family 1" evidence="4">
    <location>
        <begin position="199"/>
        <end position="355"/>
    </location>
</feature>
<dbReference type="CDD" id="cd03820">
    <property type="entry name" value="GT4_AmsD-like"/>
    <property type="match status" value="1"/>
</dbReference>
<evidence type="ECO:0000313" key="7">
    <source>
        <dbReference type="Proteomes" id="UP001333996"/>
    </source>
</evidence>
<proteinExistence type="predicted"/>
<protein>
    <recommendedName>
        <fullName evidence="1">D-inositol 3-phosphate glycosyltransferase</fullName>
    </recommendedName>
</protein>
<dbReference type="Gene3D" id="3.40.50.2000">
    <property type="entry name" value="Glycogen Phosphorylase B"/>
    <property type="match status" value="2"/>
</dbReference>
<dbReference type="PANTHER" id="PTHR12526:SF627">
    <property type="entry name" value="D-RHAMNOSYLTRANSFERASE WBPZ"/>
    <property type="match status" value="1"/>
</dbReference>
<dbReference type="InterPro" id="IPR028098">
    <property type="entry name" value="Glyco_trans_4-like_N"/>
</dbReference>
<dbReference type="Proteomes" id="UP001333996">
    <property type="component" value="Unassembled WGS sequence"/>
</dbReference>
<keyword evidence="7" id="KW-1185">Reference proteome</keyword>
<dbReference type="InterPro" id="IPR001296">
    <property type="entry name" value="Glyco_trans_1"/>
</dbReference>
<evidence type="ECO:0000256" key="1">
    <source>
        <dbReference type="ARBA" id="ARBA00021292"/>
    </source>
</evidence>
<feature type="domain" description="Glycosyltransferase subfamily 4-like N-terminal" evidence="5">
    <location>
        <begin position="13"/>
        <end position="189"/>
    </location>
</feature>
<reference evidence="6" key="1">
    <citation type="submission" date="2024-01" db="EMBL/GenBank/DDBJ databases">
        <title>First draft genome sequence data of TA4-1, the type strain of Gram-positive actinobacterium Streptomyces chiangmaiensis.</title>
        <authorList>
            <person name="Yasawong M."/>
            <person name="Nantapong N."/>
        </authorList>
    </citation>
    <scope>NUCLEOTIDE SEQUENCE</scope>
    <source>
        <strain evidence="6">TA4-1</strain>
    </source>
</reference>
<evidence type="ECO:0000259" key="4">
    <source>
        <dbReference type="Pfam" id="PF00534"/>
    </source>
</evidence>
<dbReference type="Pfam" id="PF00534">
    <property type="entry name" value="Glycos_transf_1"/>
    <property type="match status" value="1"/>
</dbReference>
<comment type="caution">
    <text evidence="6">The sequence shown here is derived from an EMBL/GenBank/DDBJ whole genome shotgun (WGS) entry which is preliminary data.</text>
</comment>
<gene>
    <name evidence="6" type="ORF">VXC91_18880</name>
</gene>
<dbReference type="GO" id="GO:0016757">
    <property type="term" value="F:glycosyltransferase activity"/>
    <property type="evidence" value="ECO:0007669"/>
    <property type="project" value="UniProtKB-KW"/>
</dbReference>
<keyword evidence="2 6" id="KW-0328">Glycosyltransferase</keyword>
<dbReference type="SUPFAM" id="SSF53756">
    <property type="entry name" value="UDP-Glycosyltransferase/glycogen phosphorylase"/>
    <property type="match status" value="1"/>
</dbReference>